<dbReference type="Ensembl" id="ENSCAFT00020031333.1">
    <property type="protein sequence ID" value="ENSCAFP00020027134.1"/>
    <property type="gene ID" value="ENSCAFG00020021301.1"/>
</dbReference>
<dbReference type="AlphaFoldDB" id="A0A8C0R588"/>
<dbReference type="PANTHER" id="PTHR31866">
    <property type="entry name" value="GENE 4779-RELATED"/>
    <property type="match status" value="1"/>
</dbReference>
<organism evidence="2 3">
    <name type="scientific">Canis lupus dingo</name>
    <name type="common">dingo</name>
    <dbReference type="NCBI Taxonomy" id="286419"/>
    <lineage>
        <taxon>Eukaryota</taxon>
        <taxon>Metazoa</taxon>
        <taxon>Chordata</taxon>
        <taxon>Craniata</taxon>
        <taxon>Vertebrata</taxon>
        <taxon>Euteleostomi</taxon>
        <taxon>Mammalia</taxon>
        <taxon>Eutheria</taxon>
        <taxon>Laurasiatheria</taxon>
        <taxon>Carnivora</taxon>
        <taxon>Caniformia</taxon>
        <taxon>Canidae</taxon>
        <taxon>Canis</taxon>
    </lineage>
</organism>
<dbReference type="InterPro" id="IPR027822">
    <property type="entry name" value="DUF4641"/>
</dbReference>
<sequence length="526" mass="54890">MSAPDEVSVRGAGFGPEGGEQASGAPRGPGLGLDPGPPRSGEGEGGFPDPEGFESEREVMEAGGPVLWGREGRPGTPADDKGDALDYASHLADESGAASVQQLTDPDALGVRRNPSPESCAAEGSGVWAGLEAGPGGRGALALSRGESQPPSAVPLHLGGPEGARPRGNPRRGPKSRSTVRVDRQRPSAKGPGRRPSDPESSDEFGEIQLMRVSICSKERGQAKPNSPEDPGDTPRQPSFHVRENFLHVPGSFLSSAPRGFTSVVERQAVGELDISSSKKMQSVVWGKGGNRPSYPVAAAAAAAAAAAGSLPPATPRKKVAQEKKSLGGASKVTQGRSFPPWGQRVSAAPLEPATFPPISGVPLLGRNKRYSLVPSGSKQSKHTGRSRKKSGPRRTRESEPVVVTGEGSDSNRDTVPKGQLPTHRPGPCCSGMHRGECSSGDLDTRAPEVPGSSAPSALSQGDVMPRGRAPSSDQEPLDHLPRPERLQQPPGTQGCPRCVVLQREIDDLKEQLAAMQSLTDKFQTL</sequence>
<dbReference type="KEGG" id="clud:112671833"/>
<dbReference type="Proteomes" id="UP000694391">
    <property type="component" value="Unplaced"/>
</dbReference>
<evidence type="ECO:0000313" key="3">
    <source>
        <dbReference type="Proteomes" id="UP000694391"/>
    </source>
</evidence>
<evidence type="ECO:0000256" key="1">
    <source>
        <dbReference type="SAM" id="MobiDB-lite"/>
    </source>
</evidence>
<feature type="region of interest" description="Disordered" evidence="1">
    <location>
        <begin position="305"/>
        <end position="497"/>
    </location>
</feature>
<proteinExistence type="predicted"/>
<feature type="compositionally biased region" description="Basic and acidic residues" evidence="1">
    <location>
        <begin position="70"/>
        <end position="84"/>
    </location>
</feature>
<dbReference type="GeneTree" id="ENSGT00390000015252"/>
<gene>
    <name evidence="2" type="primary">LOC112671833</name>
</gene>
<feature type="region of interest" description="Disordered" evidence="1">
    <location>
        <begin position="1"/>
        <end position="241"/>
    </location>
</feature>
<protein>
    <submittedName>
        <fullName evidence="2">Uncharacterized protein</fullName>
    </submittedName>
</protein>
<name>A0A8C0R588_CANLU</name>
<evidence type="ECO:0000313" key="2">
    <source>
        <dbReference type="Ensembl" id="ENSCAFP00020027134.1"/>
    </source>
</evidence>
<accession>A0A8C0R588</accession>
<feature type="compositionally biased region" description="Basic residues" evidence="1">
    <location>
        <begin position="380"/>
        <end position="394"/>
    </location>
</feature>
<keyword evidence="3" id="KW-1185">Reference proteome</keyword>
<feature type="compositionally biased region" description="Basic and acidic residues" evidence="1">
    <location>
        <begin position="477"/>
        <end position="486"/>
    </location>
</feature>
<dbReference type="RefSeq" id="XP_025321957.1">
    <property type="nucleotide sequence ID" value="XM_025466172.3"/>
</dbReference>
<dbReference type="GeneID" id="112671833"/>
<dbReference type="PANTHER" id="PTHR31866:SF1">
    <property type="entry name" value="GENE 4779-RELATED"/>
    <property type="match status" value="1"/>
</dbReference>
<reference evidence="2" key="1">
    <citation type="submission" date="2025-08" db="UniProtKB">
        <authorList>
            <consortium name="Ensembl"/>
        </authorList>
    </citation>
    <scope>IDENTIFICATION</scope>
</reference>
<dbReference type="Pfam" id="PF15483">
    <property type="entry name" value="DUF4641"/>
    <property type="match status" value="1"/>
</dbReference>
<reference evidence="2" key="2">
    <citation type="submission" date="2025-09" db="UniProtKB">
        <authorList>
            <consortium name="Ensembl"/>
        </authorList>
    </citation>
    <scope>IDENTIFICATION</scope>
</reference>